<dbReference type="Gene3D" id="2.30.110.10">
    <property type="entry name" value="Electron Transport, Fmn-binding Protein, Chain A"/>
    <property type="match status" value="1"/>
</dbReference>
<evidence type="ECO:0000313" key="2">
    <source>
        <dbReference type="Proteomes" id="UP000198741"/>
    </source>
</evidence>
<dbReference type="RefSeq" id="WP_090480639.1">
    <property type="nucleotide sequence ID" value="NZ_LT629710.1"/>
</dbReference>
<accession>A0A1H0T531</accession>
<sequence length="157" mass="17995">MSTAVDRRVPPQRLINAINPVVRGLLRSPLHGLLDRSVLVLHLRGRKTGRRYDIPVSYIDFDGRLMVTTQHRWRINARGRTDIEVTHRGRRRTMRASLDEDCRSVATNLHRVIERIGWKAARRQLGLQITVGRTPTVAELETAVREFDLATLTLSES</sequence>
<protein>
    <recommendedName>
        <fullName evidence="3">Deazaflavin-dependent oxidoreductase, nitroreductase family</fullName>
    </recommendedName>
</protein>
<gene>
    <name evidence="1" type="ORF">SAMN04515671_4459</name>
</gene>
<dbReference type="EMBL" id="LT629710">
    <property type="protein sequence ID" value="SDP48860.1"/>
    <property type="molecule type" value="Genomic_DNA"/>
</dbReference>
<dbReference type="InterPro" id="IPR016791">
    <property type="entry name" value="Polyketide_synth_GrhN/RubW_prd"/>
</dbReference>
<dbReference type="Proteomes" id="UP000198741">
    <property type="component" value="Chromosome I"/>
</dbReference>
<evidence type="ECO:0008006" key="3">
    <source>
        <dbReference type="Google" id="ProtNLM"/>
    </source>
</evidence>
<dbReference type="AlphaFoldDB" id="A0A1H0T531"/>
<proteinExistence type="predicted"/>
<evidence type="ECO:0000313" key="1">
    <source>
        <dbReference type="EMBL" id="SDP48860.1"/>
    </source>
</evidence>
<dbReference type="PIRSF" id="PIRSF021513">
    <property type="entry name" value="GrhN_RubW_prd"/>
    <property type="match status" value="1"/>
</dbReference>
<reference evidence="1 2" key="1">
    <citation type="submission" date="2016-10" db="EMBL/GenBank/DDBJ databases">
        <authorList>
            <person name="de Groot N.N."/>
        </authorList>
    </citation>
    <scope>NUCLEOTIDE SEQUENCE [LARGE SCALE GENOMIC DNA]</scope>
    <source>
        <strain evidence="2">P4-7,KCTC 19426,CECT 7604</strain>
    </source>
</reference>
<dbReference type="OrthoDB" id="3292498at2"/>
<name>A0A1H0T531_9ACTN</name>
<dbReference type="InterPro" id="IPR012349">
    <property type="entry name" value="Split_barrel_FMN-bd"/>
</dbReference>
<organism evidence="1 2">
    <name type="scientific">Nakamurella panacisegetis</name>
    <dbReference type="NCBI Taxonomy" id="1090615"/>
    <lineage>
        <taxon>Bacteria</taxon>
        <taxon>Bacillati</taxon>
        <taxon>Actinomycetota</taxon>
        <taxon>Actinomycetes</taxon>
        <taxon>Nakamurellales</taxon>
        <taxon>Nakamurellaceae</taxon>
        <taxon>Nakamurella</taxon>
    </lineage>
</organism>
<keyword evidence="2" id="KW-1185">Reference proteome</keyword>